<dbReference type="GeneID" id="2546050"/>
<dbReference type="Proteomes" id="UP000001785">
    <property type="component" value="Segment"/>
</dbReference>
<keyword evidence="2" id="KW-1185">Reference proteome</keyword>
<dbReference type="OrthoDB" id="24353at10239"/>
<accession>Q6WI12</accession>
<dbReference type="EMBL" id="AY283928">
    <property type="protein sequence ID" value="AAQ64211.1"/>
    <property type="molecule type" value="Genomic_DNA"/>
</dbReference>
<dbReference type="KEGG" id="vg:2546050"/>
<organismHost>
    <name type="scientific">Vibrio parahaemolyticus</name>
    <dbReference type="NCBI Taxonomy" id="670"/>
</organismHost>
<gene>
    <name evidence="1" type="ORF">KVP40.0141</name>
</gene>
<sequence length="104" mass="11763">MRHTMTKQTDFFEREIKDGDFVLRAKNSGRTYTMSVLHVVDLPDGKRKYLELSRWGGSGISRNAKLPCGSSSTIVEASLVESKYPEAYRAALQEAELLRMPIPQ</sequence>
<evidence type="ECO:0000313" key="2">
    <source>
        <dbReference type="Proteomes" id="UP000001785"/>
    </source>
</evidence>
<organism evidence="1 2">
    <name type="scientific">Vibrio phage KVP40 (isolate Vibrio parahaemolyticus/Japan/Matsuzaki/1991)</name>
    <name type="common">KVP40</name>
    <name type="synonym">Bacteriophage KVP40</name>
    <dbReference type="NCBI Taxonomy" id="75320"/>
    <lineage>
        <taxon>Viruses</taxon>
        <taxon>Duplodnaviria</taxon>
        <taxon>Heunggongvirae</taxon>
        <taxon>Uroviricota</taxon>
        <taxon>Caudoviricetes</taxon>
        <taxon>Pantevenvirales</taxon>
        <taxon>Straboviridae</taxon>
        <taxon>Schizotequatrovirus</taxon>
        <taxon>Schizotequatrovirus KVP40</taxon>
    </lineage>
</organism>
<proteinExistence type="predicted"/>
<protein>
    <submittedName>
        <fullName evidence="1">Uncharacterized protein</fullName>
    </submittedName>
</protein>
<name>Q6WI12_BPKVM</name>
<dbReference type="RefSeq" id="NP_899388.1">
    <property type="nucleotide sequence ID" value="NC_005083.2"/>
</dbReference>
<evidence type="ECO:0000313" key="1">
    <source>
        <dbReference type="EMBL" id="AAQ64211.1"/>
    </source>
</evidence>
<reference evidence="1 2" key="1">
    <citation type="journal article" date="2003" name="J. Bacteriol.">
        <title>Complete genome sequence of the broad-host-range vibriophage KVP40: comparative genomics of a T4-related bacteriophage.</title>
        <authorList>
            <person name="Miller E."/>
            <person name="Heidelberg J."/>
            <person name="Eisen J."/>
            <person name="Nelson W."/>
            <person name="Durkin A."/>
            <person name="Ciecko A."/>
            <person name="Feldblyum T."/>
            <person name="White O."/>
            <person name="Paulsen I."/>
            <person name="Nierman W."/>
            <person name="Lee J."/>
            <person name="Szczypinski B."/>
            <person name="Fraser C."/>
        </authorList>
    </citation>
    <scope>NUCLEOTIDE SEQUENCE</scope>
    <source>
        <strain evidence="2">Isolate Vibrio parahaemolyticus/Japan/Matsuzaki /1991</strain>
    </source>
</reference>